<comment type="caution">
    <text evidence="4">The sequence shown here is derived from an EMBL/GenBank/DDBJ whole genome shotgun (WGS) entry which is preliminary data.</text>
</comment>
<keyword evidence="1 2" id="KW-0238">DNA-binding</keyword>
<dbReference type="SUPFAM" id="SSF46689">
    <property type="entry name" value="Homeodomain-like"/>
    <property type="match status" value="1"/>
</dbReference>
<name>A0ABN2HYH5_9MICO</name>
<dbReference type="Proteomes" id="UP001501690">
    <property type="component" value="Unassembled WGS sequence"/>
</dbReference>
<sequence>MRKTSDQPFHVGLTPESVIDAAVGLTRESHLFTWSIRDLAATLGVAPSVIYHHVGGKDLLCRAVTERVFQQILLPPAELEWQEWFRTLLYGIGPLAARYPGTAKWMLMHGPTIPAVLPTVEAGMAVLRRGGFGESTSIAYSLLLNTAMLSIAIGDDRLQHEGDGQRDHATMMREFEQVSSAAPGARELGQRIIGPFVAGGADAQGFRMQHYRLAIDVTIAGLGVIMLGDGAHRSG</sequence>
<dbReference type="SUPFAM" id="SSF48498">
    <property type="entry name" value="Tetracyclin repressor-like, C-terminal domain"/>
    <property type="match status" value="1"/>
</dbReference>
<reference evidence="4 5" key="1">
    <citation type="journal article" date="2019" name="Int. J. Syst. Evol. Microbiol.">
        <title>The Global Catalogue of Microorganisms (GCM) 10K type strain sequencing project: providing services to taxonomists for standard genome sequencing and annotation.</title>
        <authorList>
            <consortium name="The Broad Institute Genomics Platform"/>
            <consortium name="The Broad Institute Genome Sequencing Center for Infectious Disease"/>
            <person name="Wu L."/>
            <person name="Ma J."/>
        </authorList>
    </citation>
    <scope>NUCLEOTIDE SEQUENCE [LARGE SCALE GENOMIC DNA]</scope>
    <source>
        <strain evidence="4 5">JCM 15577</strain>
    </source>
</reference>
<dbReference type="EMBL" id="BAAAPL010000001">
    <property type="protein sequence ID" value="GAA1695663.1"/>
    <property type="molecule type" value="Genomic_DNA"/>
</dbReference>
<protein>
    <submittedName>
        <fullName evidence="4">TetR family transcriptional regulator</fullName>
    </submittedName>
</protein>
<gene>
    <name evidence="4" type="ORF">GCM10009808_11120</name>
</gene>
<proteinExistence type="predicted"/>
<evidence type="ECO:0000313" key="4">
    <source>
        <dbReference type="EMBL" id="GAA1695663.1"/>
    </source>
</evidence>
<dbReference type="PROSITE" id="PS50977">
    <property type="entry name" value="HTH_TETR_2"/>
    <property type="match status" value="1"/>
</dbReference>
<dbReference type="InterPro" id="IPR036271">
    <property type="entry name" value="Tet_transcr_reg_TetR-rel_C_sf"/>
</dbReference>
<organism evidence="4 5">
    <name type="scientific">Microbacterium sediminicola</name>
    <dbReference type="NCBI Taxonomy" id="415210"/>
    <lineage>
        <taxon>Bacteria</taxon>
        <taxon>Bacillati</taxon>
        <taxon>Actinomycetota</taxon>
        <taxon>Actinomycetes</taxon>
        <taxon>Micrococcales</taxon>
        <taxon>Microbacteriaceae</taxon>
        <taxon>Microbacterium</taxon>
    </lineage>
</organism>
<feature type="domain" description="HTH tetR-type" evidence="3">
    <location>
        <begin position="12"/>
        <end position="72"/>
    </location>
</feature>
<feature type="DNA-binding region" description="H-T-H motif" evidence="2">
    <location>
        <begin position="35"/>
        <end position="54"/>
    </location>
</feature>
<keyword evidence="5" id="KW-1185">Reference proteome</keyword>
<evidence type="ECO:0000256" key="1">
    <source>
        <dbReference type="ARBA" id="ARBA00023125"/>
    </source>
</evidence>
<dbReference type="InterPro" id="IPR001647">
    <property type="entry name" value="HTH_TetR"/>
</dbReference>
<accession>A0ABN2HYH5</accession>
<evidence type="ECO:0000313" key="5">
    <source>
        <dbReference type="Proteomes" id="UP001501690"/>
    </source>
</evidence>
<dbReference type="InterPro" id="IPR009057">
    <property type="entry name" value="Homeodomain-like_sf"/>
</dbReference>
<evidence type="ECO:0000259" key="3">
    <source>
        <dbReference type="PROSITE" id="PS50977"/>
    </source>
</evidence>
<dbReference type="Gene3D" id="1.10.357.10">
    <property type="entry name" value="Tetracycline Repressor, domain 2"/>
    <property type="match status" value="1"/>
</dbReference>
<dbReference type="RefSeq" id="WP_344070250.1">
    <property type="nucleotide sequence ID" value="NZ_BAAAPL010000001.1"/>
</dbReference>
<evidence type="ECO:0000256" key="2">
    <source>
        <dbReference type="PROSITE-ProRule" id="PRU00335"/>
    </source>
</evidence>